<organism evidence="2 3">
    <name type="scientific">Bacillus pseudomycoides</name>
    <dbReference type="NCBI Taxonomy" id="64104"/>
    <lineage>
        <taxon>Bacteria</taxon>
        <taxon>Bacillati</taxon>
        <taxon>Bacillota</taxon>
        <taxon>Bacilli</taxon>
        <taxon>Bacillales</taxon>
        <taxon>Bacillaceae</taxon>
        <taxon>Bacillus</taxon>
        <taxon>Bacillus cereus group</taxon>
    </lineage>
</organism>
<proteinExistence type="predicted"/>
<sequence>MKKADFIYELEKRIESINGDVSVMIQGGIMYRYNEQLVHPSASLIKLPILSCAIENIKDGTLNPYELIPISSLEKTGGSGIVAALHTPNVTIQDLITLMITVSDNTATNWLINKLKINDIQKHIDSLQLNGTKLQRYMMQTSKETGKDNFATAEDIVTLLKHYENEEQFYNPLQMQQFTHKLCGKLEGIEGLSIANKTGELQTVTHDVARLNINNHMVYVAVLSSNVECVNHTNYIFSEIGHLIVQYLLK</sequence>
<dbReference type="AlphaFoldDB" id="A0A1Y3M8H8"/>
<dbReference type="GO" id="GO:0046677">
    <property type="term" value="P:response to antibiotic"/>
    <property type="evidence" value="ECO:0007669"/>
    <property type="project" value="InterPro"/>
</dbReference>
<protein>
    <submittedName>
        <fullName evidence="2">Class A beta-lactamase</fullName>
    </submittedName>
</protein>
<dbReference type="RefSeq" id="WP_016115138.1">
    <property type="nucleotide sequence ID" value="NZ_JBLOJB010000007.1"/>
</dbReference>
<comment type="caution">
    <text evidence="2">The sequence shown here is derived from an EMBL/GenBank/DDBJ whole genome shotgun (WGS) entry which is preliminary data.</text>
</comment>
<dbReference type="Pfam" id="PF13354">
    <property type="entry name" value="Beta-lactamase2"/>
    <property type="match status" value="1"/>
</dbReference>
<evidence type="ECO:0000259" key="1">
    <source>
        <dbReference type="Pfam" id="PF13354"/>
    </source>
</evidence>
<dbReference type="PANTHER" id="PTHR35333">
    <property type="entry name" value="BETA-LACTAMASE"/>
    <property type="match status" value="1"/>
</dbReference>
<evidence type="ECO:0000313" key="2">
    <source>
        <dbReference type="EMBL" id="OUM46708.1"/>
    </source>
</evidence>
<evidence type="ECO:0000313" key="3">
    <source>
        <dbReference type="Proteomes" id="UP000195321"/>
    </source>
</evidence>
<dbReference type="InterPro" id="IPR012338">
    <property type="entry name" value="Beta-lactam/transpept-like"/>
</dbReference>
<dbReference type="PANTHER" id="PTHR35333:SF3">
    <property type="entry name" value="BETA-LACTAMASE-TYPE TRANSPEPTIDASE FOLD CONTAINING PROTEIN"/>
    <property type="match status" value="1"/>
</dbReference>
<name>A0A1Y3M8H8_9BACI</name>
<feature type="domain" description="Beta-lactamase class A catalytic" evidence="1">
    <location>
        <begin position="31"/>
        <end position="223"/>
    </location>
</feature>
<dbReference type="GO" id="GO:0030655">
    <property type="term" value="P:beta-lactam antibiotic catabolic process"/>
    <property type="evidence" value="ECO:0007669"/>
    <property type="project" value="InterPro"/>
</dbReference>
<dbReference type="Proteomes" id="UP000195321">
    <property type="component" value="Unassembled WGS sequence"/>
</dbReference>
<reference evidence="2 3" key="1">
    <citation type="submission" date="2017-02" db="EMBL/GenBank/DDBJ databases">
        <title>Bacillus pseudomycoides isolate FSL K6-0042.</title>
        <authorList>
            <person name="Kovac J."/>
        </authorList>
    </citation>
    <scope>NUCLEOTIDE SEQUENCE [LARGE SCALE GENOMIC DNA]</scope>
    <source>
        <strain evidence="2 3">FSL K6-0042</strain>
    </source>
</reference>
<gene>
    <name evidence="2" type="ORF">BW425_22420</name>
</gene>
<dbReference type="InterPro" id="IPR000871">
    <property type="entry name" value="Beta-lactam_class-A"/>
</dbReference>
<dbReference type="Gene3D" id="3.40.710.10">
    <property type="entry name" value="DD-peptidase/beta-lactamase superfamily"/>
    <property type="match status" value="1"/>
</dbReference>
<dbReference type="EMBL" id="MWPX01000037">
    <property type="protein sequence ID" value="OUM46708.1"/>
    <property type="molecule type" value="Genomic_DNA"/>
</dbReference>
<accession>A0A1Y3M8H8</accession>
<dbReference type="InterPro" id="IPR045155">
    <property type="entry name" value="Beta-lactam_cat"/>
</dbReference>
<dbReference type="GO" id="GO:0008800">
    <property type="term" value="F:beta-lactamase activity"/>
    <property type="evidence" value="ECO:0007669"/>
    <property type="project" value="InterPro"/>
</dbReference>
<dbReference type="SUPFAM" id="SSF56601">
    <property type="entry name" value="beta-lactamase/transpeptidase-like"/>
    <property type="match status" value="1"/>
</dbReference>